<dbReference type="OrthoDB" id="46529at2759"/>
<evidence type="ECO:0000313" key="3">
    <source>
        <dbReference type="Proteomes" id="UP000504603"/>
    </source>
</evidence>
<evidence type="ECO:0000256" key="1">
    <source>
        <dbReference type="ARBA" id="ARBA00008324"/>
    </source>
</evidence>
<dbReference type="PANTHER" id="PTHR21660:SF12">
    <property type="entry name" value="OS07G0462700 PROTEIN"/>
    <property type="match status" value="1"/>
</dbReference>
<sequence>MVLGGTTMAKPSSETPSLILTSPAIQIKDMSEEDLRRTMLMLNGLRDSDQIPDDCNTKDFHSDICRRHLRQLRLERGRATYLLSAEPAICNIYGSLHGGFVAAAAEFLSIACARTVVAEDKEMFLGELSISYLSGAPINAEIVVDASIIRSGRNLTVVTVEFKLQETKKLAYLARSTLYIMPVAKL</sequence>
<dbReference type="Pfam" id="PF03061">
    <property type="entry name" value="4HBT"/>
    <property type="match status" value="1"/>
</dbReference>
<dbReference type="AlphaFoldDB" id="A0A6J1D2A8"/>
<accession>A0A6J1D2A8</accession>
<evidence type="ECO:0000259" key="2">
    <source>
        <dbReference type="Pfam" id="PF03061"/>
    </source>
</evidence>
<dbReference type="InterPro" id="IPR029069">
    <property type="entry name" value="HotDog_dom_sf"/>
</dbReference>
<dbReference type="RefSeq" id="XP_022147412.1">
    <property type="nucleotide sequence ID" value="XM_022291720.1"/>
</dbReference>
<reference evidence="4" key="1">
    <citation type="submission" date="2025-08" db="UniProtKB">
        <authorList>
            <consortium name="RefSeq"/>
        </authorList>
    </citation>
    <scope>IDENTIFICATION</scope>
    <source>
        <strain evidence="4">OHB3-1</strain>
    </source>
</reference>
<feature type="domain" description="Thioesterase" evidence="2">
    <location>
        <begin position="93"/>
        <end position="169"/>
    </location>
</feature>
<organism evidence="3 4">
    <name type="scientific">Momordica charantia</name>
    <name type="common">Bitter gourd</name>
    <name type="synonym">Balsam pear</name>
    <dbReference type="NCBI Taxonomy" id="3673"/>
    <lineage>
        <taxon>Eukaryota</taxon>
        <taxon>Viridiplantae</taxon>
        <taxon>Streptophyta</taxon>
        <taxon>Embryophyta</taxon>
        <taxon>Tracheophyta</taxon>
        <taxon>Spermatophyta</taxon>
        <taxon>Magnoliopsida</taxon>
        <taxon>eudicotyledons</taxon>
        <taxon>Gunneridae</taxon>
        <taxon>Pentapetalae</taxon>
        <taxon>rosids</taxon>
        <taxon>fabids</taxon>
        <taxon>Cucurbitales</taxon>
        <taxon>Cucurbitaceae</taxon>
        <taxon>Momordiceae</taxon>
        <taxon>Momordica</taxon>
    </lineage>
</organism>
<dbReference type="Gene3D" id="3.10.129.10">
    <property type="entry name" value="Hotdog Thioesterase"/>
    <property type="match status" value="1"/>
</dbReference>
<dbReference type="SUPFAM" id="SSF54637">
    <property type="entry name" value="Thioesterase/thiol ester dehydrase-isomerase"/>
    <property type="match status" value="1"/>
</dbReference>
<dbReference type="Proteomes" id="UP000504603">
    <property type="component" value="Unplaced"/>
</dbReference>
<dbReference type="KEGG" id="mcha:111016347"/>
<evidence type="ECO:0000313" key="4">
    <source>
        <dbReference type="RefSeq" id="XP_022147412.1"/>
    </source>
</evidence>
<dbReference type="InterPro" id="IPR039298">
    <property type="entry name" value="ACOT13"/>
</dbReference>
<comment type="similarity">
    <text evidence="1">Belongs to the thioesterase PaaI family.</text>
</comment>
<dbReference type="InterPro" id="IPR006683">
    <property type="entry name" value="Thioestr_dom"/>
</dbReference>
<name>A0A6J1D2A8_MOMCH</name>
<dbReference type="GO" id="GO:0047617">
    <property type="term" value="F:fatty acyl-CoA hydrolase activity"/>
    <property type="evidence" value="ECO:0007669"/>
    <property type="project" value="InterPro"/>
</dbReference>
<gene>
    <name evidence="4" type="primary">LOC111016347</name>
</gene>
<proteinExistence type="inferred from homology"/>
<dbReference type="PANTHER" id="PTHR21660">
    <property type="entry name" value="THIOESTERASE SUPERFAMILY MEMBER-RELATED"/>
    <property type="match status" value="1"/>
</dbReference>
<keyword evidence="3" id="KW-1185">Reference proteome</keyword>
<protein>
    <submittedName>
        <fullName evidence="4">Uncharacterized protein LOC111016347</fullName>
    </submittedName>
</protein>
<dbReference type="CDD" id="cd03443">
    <property type="entry name" value="PaaI_thioesterase"/>
    <property type="match status" value="1"/>
</dbReference>
<dbReference type="GeneID" id="111016347"/>